<dbReference type="Gene3D" id="1.10.630.10">
    <property type="entry name" value="Cytochrome P450"/>
    <property type="match status" value="1"/>
</dbReference>
<organism evidence="14 15">
    <name type="scientific">Fonsecaea erecta</name>
    <dbReference type="NCBI Taxonomy" id="1367422"/>
    <lineage>
        <taxon>Eukaryota</taxon>
        <taxon>Fungi</taxon>
        <taxon>Dikarya</taxon>
        <taxon>Ascomycota</taxon>
        <taxon>Pezizomycotina</taxon>
        <taxon>Eurotiomycetes</taxon>
        <taxon>Chaetothyriomycetidae</taxon>
        <taxon>Chaetothyriales</taxon>
        <taxon>Herpotrichiellaceae</taxon>
        <taxon>Fonsecaea</taxon>
    </lineage>
</organism>
<dbReference type="OrthoDB" id="1470350at2759"/>
<evidence type="ECO:0000313" key="15">
    <source>
        <dbReference type="Proteomes" id="UP000078343"/>
    </source>
</evidence>
<proteinExistence type="inferred from homology"/>
<evidence type="ECO:0000256" key="11">
    <source>
        <dbReference type="ARBA" id="ARBA00023136"/>
    </source>
</evidence>
<keyword evidence="10" id="KW-0503">Monooxygenase</keyword>
<dbReference type="GO" id="GO:0020037">
    <property type="term" value="F:heme binding"/>
    <property type="evidence" value="ECO:0007669"/>
    <property type="project" value="InterPro"/>
</dbReference>
<evidence type="ECO:0008006" key="16">
    <source>
        <dbReference type="Google" id="ProtNLM"/>
    </source>
</evidence>
<dbReference type="GO" id="GO:0004497">
    <property type="term" value="F:monooxygenase activity"/>
    <property type="evidence" value="ECO:0007669"/>
    <property type="project" value="UniProtKB-KW"/>
</dbReference>
<dbReference type="InterPro" id="IPR050121">
    <property type="entry name" value="Cytochrome_P450_monoxygenase"/>
</dbReference>
<keyword evidence="7 13" id="KW-1133">Transmembrane helix</keyword>
<evidence type="ECO:0000256" key="8">
    <source>
        <dbReference type="ARBA" id="ARBA00023002"/>
    </source>
</evidence>
<comment type="cofactor">
    <cofactor evidence="1 12">
        <name>heme</name>
        <dbReference type="ChEBI" id="CHEBI:30413"/>
    </cofactor>
</comment>
<comment type="caution">
    <text evidence="14">The sequence shown here is derived from an EMBL/GenBank/DDBJ whole genome shotgun (WGS) entry which is preliminary data.</text>
</comment>
<evidence type="ECO:0000256" key="6">
    <source>
        <dbReference type="ARBA" id="ARBA00022723"/>
    </source>
</evidence>
<keyword evidence="6 12" id="KW-0479">Metal-binding</keyword>
<evidence type="ECO:0000256" key="2">
    <source>
        <dbReference type="ARBA" id="ARBA00004370"/>
    </source>
</evidence>
<dbReference type="Proteomes" id="UP000078343">
    <property type="component" value="Unassembled WGS sequence"/>
</dbReference>
<dbReference type="InterPro" id="IPR002401">
    <property type="entry name" value="Cyt_P450_E_grp-I"/>
</dbReference>
<dbReference type="PRINTS" id="PR00385">
    <property type="entry name" value="P450"/>
</dbReference>
<dbReference type="SUPFAM" id="SSF48264">
    <property type="entry name" value="Cytochrome P450"/>
    <property type="match status" value="1"/>
</dbReference>
<dbReference type="RefSeq" id="XP_018693450.1">
    <property type="nucleotide sequence ID" value="XM_018836597.1"/>
</dbReference>
<evidence type="ECO:0000256" key="5">
    <source>
        <dbReference type="ARBA" id="ARBA00022692"/>
    </source>
</evidence>
<dbReference type="InterPro" id="IPR001128">
    <property type="entry name" value="Cyt_P450"/>
</dbReference>
<evidence type="ECO:0000256" key="7">
    <source>
        <dbReference type="ARBA" id="ARBA00022989"/>
    </source>
</evidence>
<dbReference type="FunFam" id="1.10.630.10:FF:000063">
    <property type="entry name" value="Cytochrome P450 monooxygenase"/>
    <property type="match status" value="1"/>
</dbReference>
<evidence type="ECO:0000256" key="3">
    <source>
        <dbReference type="ARBA" id="ARBA00010617"/>
    </source>
</evidence>
<protein>
    <recommendedName>
        <fullName evidence="16">Benzoate 4-monooxygenase cytochrome P450</fullName>
    </recommendedName>
</protein>
<keyword evidence="15" id="KW-1185">Reference proteome</keyword>
<dbReference type="PANTHER" id="PTHR24305">
    <property type="entry name" value="CYTOCHROME P450"/>
    <property type="match status" value="1"/>
</dbReference>
<evidence type="ECO:0000256" key="9">
    <source>
        <dbReference type="ARBA" id="ARBA00023004"/>
    </source>
</evidence>
<comment type="subcellular location">
    <subcellularLocation>
        <location evidence="2">Membrane</location>
    </subcellularLocation>
</comment>
<dbReference type="GO" id="GO:0016705">
    <property type="term" value="F:oxidoreductase activity, acting on paired donors, with incorporation or reduction of molecular oxygen"/>
    <property type="evidence" value="ECO:0007669"/>
    <property type="project" value="InterPro"/>
</dbReference>
<dbReference type="EMBL" id="LVYI01000004">
    <property type="protein sequence ID" value="OAP60083.1"/>
    <property type="molecule type" value="Genomic_DNA"/>
</dbReference>
<accession>A0A178ZLI0</accession>
<dbReference type="GO" id="GO:0016020">
    <property type="term" value="C:membrane"/>
    <property type="evidence" value="ECO:0007669"/>
    <property type="project" value="UniProtKB-SubCell"/>
</dbReference>
<reference evidence="14 15" key="1">
    <citation type="submission" date="2016-04" db="EMBL/GenBank/DDBJ databases">
        <title>Draft genome of Fonsecaea erecta CBS 125763.</title>
        <authorList>
            <person name="Weiss V.A."/>
            <person name="Vicente V.A."/>
            <person name="Raittz R.T."/>
            <person name="Moreno L.F."/>
            <person name="De Souza E.M."/>
            <person name="Pedrosa F.O."/>
            <person name="Steffens M.B."/>
            <person name="Faoro H."/>
            <person name="Tadra-Sfeir M.Z."/>
            <person name="Najafzadeh M.J."/>
            <person name="Felipe M.S."/>
            <person name="Teixeira M."/>
            <person name="Sun J."/>
            <person name="Xi L."/>
            <person name="Gomes R."/>
            <person name="De Azevedo C.M."/>
            <person name="Salgado C.G."/>
            <person name="Da Silva M.B."/>
            <person name="Nascimento M.F."/>
            <person name="Queiroz-Telles F."/>
            <person name="Attili D.S."/>
            <person name="Gorbushina A."/>
        </authorList>
    </citation>
    <scope>NUCLEOTIDE SEQUENCE [LARGE SCALE GENOMIC DNA]</scope>
    <source>
        <strain evidence="14 15">CBS 125763</strain>
    </source>
</reference>
<feature type="transmembrane region" description="Helical" evidence="13">
    <location>
        <begin position="12"/>
        <end position="33"/>
    </location>
</feature>
<evidence type="ECO:0000256" key="10">
    <source>
        <dbReference type="ARBA" id="ARBA00023033"/>
    </source>
</evidence>
<sequence length="535" mass="60090">MAFLDYLASRHAAVLLLATPFAFVVYVVVYRLFFHPLAKYPGPFLAKLTTWYSAYHNYLNDVHIDILRCHELYGDFVRYGPDRLVVNSANGYHDIYDHGKNIAKSNAYTALVRRANSPSVLTASDKRVHGRKRRVISQGFSEAAIRGYEPVIKDHVSILCRRLLANDGQHPVPQAPGAWSLPLDMSKFANYLSFDIMTDVIFSVKRHLIENPDHRWITTCIERMMHRVGVISMVPWTKWWGLGLHWLIVRDGVRATLQFQEVAKDIATTRMQQKQSEGKKDVFQNLLNAKDAETGEDMPLPELMAEASLLIVAGSDTTSSGLAGIFFYLAQNPTVYARLAQEIRTTFPSVEAIGQGPELRSCIYLHAVVDECLRMCPPVSAAPWRVVLRGGQRIDGHEIPEGVEVGTGLYSLMHNPAYFAEPFKFNPDRWIETENNPAANIEIQRRAFVPFLSGSRMCAAKNLAMAELLIATAQVLYTLDFKPADGADGKIGQGGVGMGVGREREEEFQLYSHFVTVAKDGPVLQFRARNTEWDS</sequence>
<dbReference type="PRINTS" id="PR00463">
    <property type="entry name" value="EP450I"/>
</dbReference>
<dbReference type="GO" id="GO:1902181">
    <property type="term" value="P:verruculogen biosynthetic process"/>
    <property type="evidence" value="ECO:0007669"/>
    <property type="project" value="UniProtKB-ARBA"/>
</dbReference>
<dbReference type="GeneID" id="30009253"/>
<comment type="similarity">
    <text evidence="3">Belongs to the cytochrome P450 family.</text>
</comment>
<gene>
    <name evidence="14" type="ORF">AYL99_05085</name>
</gene>
<dbReference type="Pfam" id="PF00067">
    <property type="entry name" value="p450"/>
    <property type="match status" value="1"/>
</dbReference>
<dbReference type="InterPro" id="IPR036396">
    <property type="entry name" value="Cyt_P450_sf"/>
</dbReference>
<keyword evidence="11 13" id="KW-0472">Membrane</keyword>
<dbReference type="STRING" id="1367422.A0A178ZLI0"/>
<evidence type="ECO:0000256" key="4">
    <source>
        <dbReference type="ARBA" id="ARBA00022617"/>
    </source>
</evidence>
<dbReference type="PANTHER" id="PTHR24305:SF237">
    <property type="entry name" value="CYTOCHROME P450 MONOOXYGENASE ATNE-RELATED"/>
    <property type="match status" value="1"/>
</dbReference>
<evidence type="ECO:0000256" key="12">
    <source>
        <dbReference type="PIRSR" id="PIRSR602401-1"/>
    </source>
</evidence>
<evidence type="ECO:0000256" key="1">
    <source>
        <dbReference type="ARBA" id="ARBA00001971"/>
    </source>
</evidence>
<feature type="binding site" description="axial binding residue" evidence="12">
    <location>
        <position position="458"/>
    </location>
    <ligand>
        <name>heme</name>
        <dbReference type="ChEBI" id="CHEBI:30413"/>
    </ligand>
    <ligandPart>
        <name>Fe</name>
        <dbReference type="ChEBI" id="CHEBI:18248"/>
    </ligandPart>
</feature>
<name>A0A178ZLI0_9EURO</name>
<dbReference type="AlphaFoldDB" id="A0A178ZLI0"/>
<keyword evidence="5 13" id="KW-0812">Transmembrane</keyword>
<keyword evidence="8" id="KW-0560">Oxidoreductase</keyword>
<evidence type="ECO:0000256" key="13">
    <source>
        <dbReference type="SAM" id="Phobius"/>
    </source>
</evidence>
<keyword evidence="9 12" id="KW-0408">Iron</keyword>
<dbReference type="CDD" id="cd11061">
    <property type="entry name" value="CYP67-like"/>
    <property type="match status" value="1"/>
</dbReference>
<keyword evidence="4 12" id="KW-0349">Heme</keyword>
<evidence type="ECO:0000313" key="14">
    <source>
        <dbReference type="EMBL" id="OAP60083.1"/>
    </source>
</evidence>
<dbReference type="GO" id="GO:0005506">
    <property type="term" value="F:iron ion binding"/>
    <property type="evidence" value="ECO:0007669"/>
    <property type="project" value="InterPro"/>
</dbReference>